<reference evidence="15 16" key="1">
    <citation type="submission" date="2019-01" db="EMBL/GenBank/DDBJ databases">
        <title>Sequencing of cultivated peanut Arachis hypogaea provides insights into genome evolution and oil improvement.</title>
        <authorList>
            <person name="Chen X."/>
        </authorList>
    </citation>
    <scope>NUCLEOTIDE SEQUENCE [LARGE SCALE GENOMIC DNA]</scope>
    <source>
        <strain evidence="16">cv. Fuhuasheng</strain>
        <strain evidence="15">GDAAS-fuhuasheng2018</strain>
        <tissue evidence="15">Leaves</tissue>
    </source>
</reference>
<dbReference type="InterPro" id="IPR036396">
    <property type="entry name" value="Cyt_P450_sf"/>
</dbReference>
<dbReference type="PRINTS" id="PR00463">
    <property type="entry name" value="EP450I"/>
</dbReference>
<keyword evidence="8 11" id="KW-0408">Iron</keyword>
<dbReference type="FunFam" id="1.10.630.10:FF:000026">
    <property type="entry name" value="Cytochrome P450 82C4"/>
    <property type="match status" value="1"/>
</dbReference>
<keyword evidence="7 12" id="KW-0560">Oxidoreductase</keyword>
<evidence type="ECO:0000256" key="9">
    <source>
        <dbReference type="ARBA" id="ARBA00023033"/>
    </source>
</evidence>
<evidence type="ECO:0000256" key="12">
    <source>
        <dbReference type="RuleBase" id="RU000461"/>
    </source>
</evidence>
<dbReference type="Pfam" id="PF00067">
    <property type="entry name" value="p450"/>
    <property type="match status" value="1"/>
</dbReference>
<dbReference type="Proteomes" id="UP000289738">
    <property type="component" value="Chromosome B09"/>
</dbReference>
<evidence type="ECO:0000256" key="8">
    <source>
        <dbReference type="ARBA" id="ARBA00023004"/>
    </source>
</evidence>
<keyword evidence="16" id="KW-1185">Reference proteome</keyword>
<dbReference type="InterPro" id="IPR017972">
    <property type="entry name" value="Cyt_P450_CS"/>
</dbReference>
<dbReference type="AlphaFoldDB" id="A0A444XFI3"/>
<comment type="similarity">
    <text evidence="2 12">Belongs to the cytochrome P450 family.</text>
</comment>
<dbReference type="PANTHER" id="PTHR47947">
    <property type="entry name" value="CYTOCHROME P450 82C3-RELATED"/>
    <property type="match status" value="1"/>
</dbReference>
<proteinExistence type="inferred from homology"/>
<name>A0A444XFI3_ARAHY</name>
<dbReference type="InterPro" id="IPR050651">
    <property type="entry name" value="Plant_Cytochrome_P450_Monoox"/>
</dbReference>
<keyword evidence="10 13" id="KW-0472">Membrane</keyword>
<dbReference type="GO" id="GO:0016020">
    <property type="term" value="C:membrane"/>
    <property type="evidence" value="ECO:0007669"/>
    <property type="project" value="UniProtKB-SubCell"/>
</dbReference>
<dbReference type="Proteomes" id="UP000464620">
    <property type="component" value="Chromosome B09"/>
</dbReference>
<evidence type="ECO:0000313" key="17">
    <source>
        <dbReference type="Proteomes" id="UP000464620"/>
    </source>
</evidence>
<dbReference type="GO" id="GO:0016705">
    <property type="term" value="F:oxidoreductase activity, acting on paired donors, with incorporation or reduction of molecular oxygen"/>
    <property type="evidence" value="ECO:0007669"/>
    <property type="project" value="InterPro"/>
</dbReference>
<evidence type="ECO:0000256" key="13">
    <source>
        <dbReference type="SAM" id="Phobius"/>
    </source>
</evidence>
<evidence type="ECO:0000256" key="2">
    <source>
        <dbReference type="ARBA" id="ARBA00010617"/>
    </source>
</evidence>
<feature type="binding site" description="axial binding residue" evidence="11">
    <location>
        <position position="459"/>
    </location>
    <ligand>
        <name>heme</name>
        <dbReference type="ChEBI" id="CHEBI:30413"/>
    </ligand>
    <ligandPart>
        <name>Fe</name>
        <dbReference type="ChEBI" id="CHEBI:18248"/>
    </ligandPart>
</feature>
<keyword evidence="4 13" id="KW-0812">Transmembrane</keyword>
<keyword evidence="9 12" id="KW-0503">Monooxygenase</keyword>
<dbReference type="GO" id="GO:0004497">
    <property type="term" value="F:monooxygenase activity"/>
    <property type="evidence" value="ECO:0007669"/>
    <property type="project" value="UniProtKB-KW"/>
</dbReference>
<dbReference type="InterPro" id="IPR002401">
    <property type="entry name" value="Cyt_P450_E_grp-I"/>
</dbReference>
<evidence type="ECO:0000313" key="15">
    <source>
        <dbReference type="EMBL" id="RYQ88485.1"/>
    </source>
</evidence>
<dbReference type="STRING" id="3818.A0A444XFI3"/>
<evidence type="ECO:0000256" key="11">
    <source>
        <dbReference type="PIRSR" id="PIRSR602401-1"/>
    </source>
</evidence>
<gene>
    <name evidence="15" type="ORF">Ahy_B09g095652</name>
    <name evidence="14" type="ORF">DS421_19g645760</name>
</gene>
<evidence type="ECO:0000256" key="1">
    <source>
        <dbReference type="ARBA" id="ARBA00004167"/>
    </source>
</evidence>
<dbReference type="InterPro" id="IPR001128">
    <property type="entry name" value="Cyt_P450"/>
</dbReference>
<evidence type="ECO:0000256" key="6">
    <source>
        <dbReference type="ARBA" id="ARBA00022989"/>
    </source>
</evidence>
<dbReference type="GO" id="GO:0020037">
    <property type="term" value="F:heme binding"/>
    <property type="evidence" value="ECO:0007669"/>
    <property type="project" value="InterPro"/>
</dbReference>
<feature type="transmembrane region" description="Helical" evidence="13">
    <location>
        <begin position="6"/>
        <end position="23"/>
    </location>
</feature>
<keyword evidence="3 11" id="KW-0349">Heme</keyword>
<dbReference type="EMBL" id="SDMP01000019">
    <property type="protein sequence ID" value="RYQ88485.1"/>
    <property type="molecule type" value="Genomic_DNA"/>
</dbReference>
<evidence type="ECO:0000256" key="4">
    <source>
        <dbReference type="ARBA" id="ARBA00022692"/>
    </source>
</evidence>
<sequence length="520" mass="58981">MDFLSLPTVMLVASALVLLYNIWRIMNKSSEKQLQAPELPGAFPLIGHLHLLGTKTPLARTFASFSDKYGPIFRIRLGSYPAIVISNKDGIKECFTINDKALASRPKSSQGVYIGYNYAGFGFAPYGSFFIKHKKLATLELLSSRRVELLRYVYESEIDTLIKDLLLYSAGNSPVKVVVISEWLERLSFNIITKMIAGKRYFSFLQDVDDVEAHRVVKLIREALHLSEGGLVPSDVIPLVRWFGIEGKVLKSMKRIAKDLDTLFGSWVEEHKMKGNMVNSSSEKQDFIDVMLSMVEDDPDSGHTRDTIIKAQIMNQILAGTDTTSSTMIWMVALLLKDKQILRRAQEEIDVHVGRERKVEASDMKNLVYLQAIFKETLRLYPSGPLLLPHEAREDCYINGYYVPKGTRVFGNVWKLHRDPSIWSEPEKFSPERFINGNGEVDEDHHFEYLPFGLGRRVCPGASLATQVSLITLARFLQAFDFDSPMDEPLDMREGLGLTLPKLTPVKVYLTPRVSYELYP</sequence>
<comment type="subcellular location">
    <subcellularLocation>
        <location evidence="1">Membrane</location>
        <topology evidence="1">Single-pass membrane protein</topology>
    </subcellularLocation>
</comment>
<evidence type="ECO:0000256" key="3">
    <source>
        <dbReference type="ARBA" id="ARBA00022617"/>
    </source>
</evidence>
<evidence type="ECO:0000313" key="16">
    <source>
        <dbReference type="Proteomes" id="UP000289738"/>
    </source>
</evidence>
<reference evidence="14 17" key="2">
    <citation type="submission" date="2020-01" db="EMBL/GenBank/DDBJ databases">
        <title>Genome sequence of Arachis hypogaea, cultivar Shitouqi.</title>
        <authorList>
            <person name="Zhuang W."/>
            <person name="Chen H."/>
            <person name="Varshney R."/>
            <person name="Wang D."/>
            <person name="Ming R."/>
        </authorList>
    </citation>
    <scope>NUCLEOTIDE SEQUENCE [LARGE SCALE GENOMIC DNA]</scope>
    <source>
        <tissue evidence="14">Young leaf</tissue>
    </source>
</reference>
<evidence type="ECO:0000256" key="10">
    <source>
        <dbReference type="ARBA" id="ARBA00023136"/>
    </source>
</evidence>
<keyword evidence="5 11" id="KW-0479">Metal-binding</keyword>
<dbReference type="SUPFAM" id="SSF48264">
    <property type="entry name" value="Cytochrome P450"/>
    <property type="match status" value="1"/>
</dbReference>
<dbReference type="PANTHER" id="PTHR47947:SF1">
    <property type="entry name" value="CYTOCHROME P450 82E3"/>
    <property type="match status" value="1"/>
</dbReference>
<evidence type="ECO:0000256" key="7">
    <source>
        <dbReference type="ARBA" id="ARBA00023002"/>
    </source>
</evidence>
<evidence type="ECO:0000256" key="5">
    <source>
        <dbReference type="ARBA" id="ARBA00022723"/>
    </source>
</evidence>
<dbReference type="Gene3D" id="1.10.630.10">
    <property type="entry name" value="Cytochrome P450"/>
    <property type="match status" value="1"/>
</dbReference>
<organism evidence="15 16">
    <name type="scientific">Arachis hypogaea</name>
    <name type="common">Peanut</name>
    <dbReference type="NCBI Taxonomy" id="3818"/>
    <lineage>
        <taxon>Eukaryota</taxon>
        <taxon>Viridiplantae</taxon>
        <taxon>Streptophyta</taxon>
        <taxon>Embryophyta</taxon>
        <taxon>Tracheophyta</taxon>
        <taxon>Spermatophyta</taxon>
        <taxon>Magnoliopsida</taxon>
        <taxon>eudicotyledons</taxon>
        <taxon>Gunneridae</taxon>
        <taxon>Pentapetalae</taxon>
        <taxon>rosids</taxon>
        <taxon>fabids</taxon>
        <taxon>Fabales</taxon>
        <taxon>Fabaceae</taxon>
        <taxon>Papilionoideae</taxon>
        <taxon>50 kb inversion clade</taxon>
        <taxon>dalbergioids sensu lato</taxon>
        <taxon>Dalbergieae</taxon>
        <taxon>Pterocarpus clade</taxon>
        <taxon>Arachis</taxon>
    </lineage>
</organism>
<dbReference type="EMBL" id="CP031001">
    <property type="protein sequence ID" value="QHN76651.1"/>
    <property type="molecule type" value="Genomic_DNA"/>
</dbReference>
<dbReference type="PROSITE" id="PS00086">
    <property type="entry name" value="CYTOCHROME_P450"/>
    <property type="match status" value="1"/>
</dbReference>
<comment type="cofactor">
    <cofactor evidence="11">
        <name>heme</name>
        <dbReference type="ChEBI" id="CHEBI:30413"/>
    </cofactor>
</comment>
<dbReference type="GO" id="GO:0005506">
    <property type="term" value="F:iron ion binding"/>
    <property type="evidence" value="ECO:0007669"/>
    <property type="project" value="InterPro"/>
</dbReference>
<dbReference type="PRINTS" id="PR00385">
    <property type="entry name" value="P450"/>
</dbReference>
<protein>
    <submittedName>
        <fullName evidence="14">Cytochrome P450</fullName>
    </submittedName>
</protein>
<evidence type="ECO:0000313" key="14">
    <source>
        <dbReference type="EMBL" id="QHN76651.1"/>
    </source>
</evidence>
<accession>A0A444XFI3</accession>
<keyword evidence="6 13" id="KW-1133">Transmembrane helix</keyword>